<evidence type="ECO:0000256" key="6">
    <source>
        <dbReference type="ARBA" id="ARBA00022967"/>
    </source>
</evidence>
<evidence type="ECO:0000259" key="14">
    <source>
        <dbReference type="SMART" id="SM01003"/>
    </source>
</evidence>
<keyword evidence="5" id="KW-0521">NADP</keyword>
<feature type="domain" description="Alanine dehydrogenase/pyridine nucleotide transhydrogenase N-terminal" evidence="14">
    <location>
        <begin position="4"/>
        <end position="136"/>
    </location>
</feature>
<dbReference type="Pfam" id="PF05222">
    <property type="entry name" value="AlaDh_PNT_N"/>
    <property type="match status" value="1"/>
</dbReference>
<dbReference type="EC" id="7.1.1.1" evidence="3"/>
<dbReference type="RefSeq" id="WP_137101689.1">
    <property type="nucleotide sequence ID" value="NZ_CP039865.1"/>
</dbReference>
<dbReference type="GO" id="GO:0050661">
    <property type="term" value="F:NADP binding"/>
    <property type="evidence" value="ECO:0007669"/>
    <property type="project" value="TreeGrafter"/>
</dbReference>
<dbReference type="GO" id="GO:0008750">
    <property type="term" value="F:proton-translocating NAD(P)+ transhydrogenase activity"/>
    <property type="evidence" value="ECO:0007669"/>
    <property type="project" value="UniProtKB-EC"/>
</dbReference>
<keyword evidence="16" id="KW-1185">Reference proteome</keyword>
<dbReference type="Proteomes" id="UP000298588">
    <property type="component" value="Chromosome"/>
</dbReference>
<dbReference type="PANTHER" id="PTHR10160:SF19">
    <property type="entry name" value="PROTON-TRANSLOCATING NAD(P)(+) TRANSHYDROGENASE"/>
    <property type="match status" value="1"/>
</dbReference>
<dbReference type="GO" id="GO:0006740">
    <property type="term" value="P:NADPH regeneration"/>
    <property type="evidence" value="ECO:0007669"/>
    <property type="project" value="TreeGrafter"/>
</dbReference>
<dbReference type="SUPFAM" id="SSF51735">
    <property type="entry name" value="NAD(P)-binding Rossmann-fold domains"/>
    <property type="match status" value="1"/>
</dbReference>
<evidence type="ECO:0000256" key="8">
    <source>
        <dbReference type="ARBA" id="ARBA00048202"/>
    </source>
</evidence>
<accession>A0A4D7QWT4</accession>
<evidence type="ECO:0000256" key="10">
    <source>
        <dbReference type="ARBA" id="ARBA00076996"/>
    </source>
</evidence>
<feature type="region of interest" description="Disordered" evidence="12">
    <location>
        <begin position="378"/>
        <end position="407"/>
    </location>
</feature>
<gene>
    <name evidence="15" type="ORF">E8L99_22660</name>
</gene>
<evidence type="ECO:0000256" key="4">
    <source>
        <dbReference type="ARBA" id="ARBA00022741"/>
    </source>
</evidence>
<protein>
    <recommendedName>
        <fullName evidence="9">NAD(P) transhydrogenase subunit alpha part 1</fullName>
        <ecNumber evidence="3">7.1.1.1</ecNumber>
    </recommendedName>
    <alternativeName>
        <fullName evidence="11">Nicotinamide nucleotide transhydrogenase subunit alpha 1</fullName>
    </alternativeName>
    <alternativeName>
        <fullName evidence="10">Pyridine nucleotide transhydrogenase subunit alpha 1</fullName>
    </alternativeName>
</protein>
<dbReference type="PANTHER" id="PTHR10160">
    <property type="entry name" value="NAD(P) TRANSHYDROGENASE"/>
    <property type="match status" value="1"/>
</dbReference>
<evidence type="ECO:0000256" key="11">
    <source>
        <dbReference type="ARBA" id="ARBA00084087"/>
    </source>
</evidence>
<evidence type="ECO:0000256" key="2">
    <source>
        <dbReference type="ARBA" id="ARBA00005689"/>
    </source>
</evidence>
<feature type="domain" description="Alanine dehydrogenase/pyridine nucleotide transhydrogenase NAD(H)-binding" evidence="13">
    <location>
        <begin position="145"/>
        <end position="312"/>
    </location>
</feature>
<dbReference type="InterPro" id="IPR007886">
    <property type="entry name" value="AlaDH/PNT_N"/>
</dbReference>
<dbReference type="PROSITE" id="PS00837">
    <property type="entry name" value="ALADH_PNT_2"/>
    <property type="match status" value="1"/>
</dbReference>
<dbReference type="SMART" id="SM01002">
    <property type="entry name" value="AlaDh_PNT_C"/>
    <property type="match status" value="1"/>
</dbReference>
<evidence type="ECO:0000313" key="16">
    <source>
        <dbReference type="Proteomes" id="UP000298588"/>
    </source>
</evidence>
<evidence type="ECO:0000256" key="9">
    <source>
        <dbReference type="ARBA" id="ARBA00071353"/>
    </source>
</evidence>
<feature type="compositionally biased region" description="Low complexity" evidence="12">
    <location>
        <begin position="378"/>
        <end position="397"/>
    </location>
</feature>
<dbReference type="Gene3D" id="3.40.50.720">
    <property type="entry name" value="NAD(P)-binding Rossmann-like Domain"/>
    <property type="match status" value="2"/>
</dbReference>
<evidence type="ECO:0000256" key="5">
    <source>
        <dbReference type="ARBA" id="ARBA00022857"/>
    </source>
</evidence>
<evidence type="ECO:0000256" key="3">
    <source>
        <dbReference type="ARBA" id="ARBA00012943"/>
    </source>
</evidence>
<keyword evidence="15" id="KW-0560">Oxidoreductase</keyword>
<dbReference type="CDD" id="cd05304">
    <property type="entry name" value="Rubrum_tdh"/>
    <property type="match status" value="1"/>
</dbReference>
<sequence>MRIVIPKETDPTEARVGGTPDTVKRLKALGADLVVEPGAGLGSGIIDSDFEAAGATIAANAVADADVVLKVRRPSSAEVKGYKAGALVLATMDPFGNEAALADMAKAGVSAFAMELMPRITRAQVMDVLSSQANLAGYRAVIDASAEFGRALPMMMTAAGTVPAAKIFIMGAGVAGLQAVATARRLGAVVTATDVRPASKEQVESLGAKFVAVMDDEFKQAETAAGYAKPMSAEYQAKQAALVAEHITKQDIVITTALIPGRAAPRLVTSAMVASMKAGSVIIDLAVERGGNVEGAKPGEIVANANGVKIVGHLNVPGRLAATASSLYAKNLFAFLEIMIDKSTKALSVPWDDELVKATLLTRDGQVVHPSFAGAAAVASPAPTATPPAAEVVASKPKPAPKKSTKA</sequence>
<dbReference type="InterPro" id="IPR036291">
    <property type="entry name" value="NAD(P)-bd_dom_sf"/>
</dbReference>
<dbReference type="KEGG" id="paqt:E8L99_22660"/>
<dbReference type="SMART" id="SM01003">
    <property type="entry name" value="AlaDh_PNT_N"/>
    <property type="match status" value="1"/>
</dbReference>
<evidence type="ECO:0000259" key="13">
    <source>
        <dbReference type="SMART" id="SM01002"/>
    </source>
</evidence>
<dbReference type="Pfam" id="PF01262">
    <property type="entry name" value="AlaDh_PNT_C"/>
    <property type="match status" value="1"/>
</dbReference>
<dbReference type="GO" id="GO:0016491">
    <property type="term" value="F:oxidoreductase activity"/>
    <property type="evidence" value="ECO:0007669"/>
    <property type="project" value="UniProtKB-KW"/>
</dbReference>
<evidence type="ECO:0000256" key="1">
    <source>
        <dbReference type="ARBA" id="ARBA00003943"/>
    </source>
</evidence>
<keyword evidence="6" id="KW-1278">Translocase</keyword>
<keyword evidence="4" id="KW-0547">Nucleotide-binding</keyword>
<dbReference type="OrthoDB" id="9804592at2"/>
<dbReference type="NCBIfam" id="NF006942">
    <property type="entry name" value="PRK09424.1"/>
    <property type="match status" value="1"/>
</dbReference>
<dbReference type="AlphaFoldDB" id="A0A4D7QWT4"/>
<dbReference type="FunFam" id="3.40.50.720:FF:000188">
    <property type="entry name" value="NAD(P) transhydrogenase alpha subunit 1"/>
    <property type="match status" value="1"/>
</dbReference>
<evidence type="ECO:0000256" key="7">
    <source>
        <dbReference type="ARBA" id="ARBA00023027"/>
    </source>
</evidence>
<proteinExistence type="inferred from homology"/>
<dbReference type="InterPro" id="IPR007698">
    <property type="entry name" value="AlaDH/PNT_NAD(H)-bd"/>
</dbReference>
<dbReference type="InterPro" id="IPR008143">
    <property type="entry name" value="Ala_DH/PNT_CS2"/>
</dbReference>
<organism evidence="15 16">
    <name type="scientific">Phreatobacter aquaticus</name>
    <dbReference type="NCBI Taxonomy" id="2570229"/>
    <lineage>
        <taxon>Bacteria</taxon>
        <taxon>Pseudomonadati</taxon>
        <taxon>Pseudomonadota</taxon>
        <taxon>Alphaproteobacteria</taxon>
        <taxon>Hyphomicrobiales</taxon>
        <taxon>Phreatobacteraceae</taxon>
        <taxon>Phreatobacter</taxon>
    </lineage>
</organism>
<comment type="function">
    <text evidence="1">The transhydrogenation between NADH and NADP is coupled to respiration and ATP hydrolysis and functions as a proton pump across the membrane.</text>
</comment>
<name>A0A4D7QWT4_9HYPH</name>
<reference evidence="15 16" key="1">
    <citation type="submission" date="2019-04" db="EMBL/GenBank/DDBJ databases">
        <title>Phreatobacter aquaticus sp. nov.</title>
        <authorList>
            <person name="Choi A."/>
            <person name="Baek K."/>
        </authorList>
    </citation>
    <scope>NUCLEOTIDE SEQUENCE [LARGE SCALE GENOMIC DNA]</scope>
    <source>
        <strain evidence="15 16">NMCR1094</strain>
    </source>
</reference>
<evidence type="ECO:0000256" key="12">
    <source>
        <dbReference type="SAM" id="MobiDB-lite"/>
    </source>
</evidence>
<dbReference type="EMBL" id="CP039865">
    <property type="protein sequence ID" value="QCK88362.1"/>
    <property type="molecule type" value="Genomic_DNA"/>
</dbReference>
<dbReference type="GO" id="GO:0005886">
    <property type="term" value="C:plasma membrane"/>
    <property type="evidence" value="ECO:0007669"/>
    <property type="project" value="TreeGrafter"/>
</dbReference>
<comment type="catalytic activity">
    <reaction evidence="8">
        <text>NAD(+) + NADPH + H(+)(in) = NADH + NADP(+) + H(+)(out)</text>
        <dbReference type="Rhea" id="RHEA:47992"/>
        <dbReference type="ChEBI" id="CHEBI:15378"/>
        <dbReference type="ChEBI" id="CHEBI:57540"/>
        <dbReference type="ChEBI" id="CHEBI:57783"/>
        <dbReference type="ChEBI" id="CHEBI:57945"/>
        <dbReference type="ChEBI" id="CHEBI:58349"/>
        <dbReference type="EC" id="7.1.1.1"/>
    </reaction>
</comment>
<evidence type="ECO:0000313" key="15">
    <source>
        <dbReference type="EMBL" id="QCK88362.1"/>
    </source>
</evidence>
<keyword evidence="7" id="KW-0520">NAD</keyword>
<comment type="similarity">
    <text evidence="2">Belongs to the AlaDH/PNT family.</text>
</comment>
<dbReference type="SUPFAM" id="SSF52283">
    <property type="entry name" value="Formate/glycerate dehydrogenase catalytic domain-like"/>
    <property type="match status" value="1"/>
</dbReference>